<keyword evidence="1" id="KW-0472">Membrane</keyword>
<dbReference type="Proteomes" id="UP001236569">
    <property type="component" value="Unassembled WGS sequence"/>
</dbReference>
<dbReference type="RefSeq" id="WP_283371907.1">
    <property type="nucleotide sequence ID" value="NZ_JASHID010000026.1"/>
</dbReference>
<name>A0ABT6YUH0_9BACT</name>
<comment type="caution">
    <text evidence="2">The sequence shown here is derived from an EMBL/GenBank/DDBJ whole genome shotgun (WGS) entry which is preliminary data.</text>
</comment>
<reference evidence="2 3" key="1">
    <citation type="submission" date="2023-05" db="EMBL/GenBank/DDBJ databases">
        <title>Novel species of genus Flectobacillus isolated from stream in China.</title>
        <authorList>
            <person name="Lu H."/>
        </authorList>
    </citation>
    <scope>NUCLEOTIDE SEQUENCE [LARGE SCALE GENOMIC DNA]</scope>
    <source>
        <strain evidence="2 3">DC10W</strain>
    </source>
</reference>
<keyword evidence="1" id="KW-0812">Transmembrane</keyword>
<dbReference type="EMBL" id="JASHID010000026">
    <property type="protein sequence ID" value="MDI9867231.1"/>
    <property type="molecule type" value="Genomic_DNA"/>
</dbReference>
<evidence type="ECO:0000313" key="2">
    <source>
        <dbReference type="EMBL" id="MDI9867231.1"/>
    </source>
</evidence>
<evidence type="ECO:0000256" key="1">
    <source>
        <dbReference type="SAM" id="Phobius"/>
    </source>
</evidence>
<evidence type="ECO:0000313" key="3">
    <source>
        <dbReference type="Proteomes" id="UP001236569"/>
    </source>
</evidence>
<gene>
    <name evidence="2" type="ORF">QM480_23015</name>
</gene>
<keyword evidence="1" id="KW-1133">Transmembrane helix</keyword>
<sequence>MTASLLAEKASLDGGKLAGTTTSTFISEKTLSLCSGFSTEIVSDSNYNQVKKVLSDTTNYAQKHTDTTRAQNVTNYSPIKQSAPITIYPAGYDRNRKPFYGLTQEEKNNQKFKQERTIRTLNTVLLVFGTIFLVIALAIGGK</sequence>
<feature type="transmembrane region" description="Helical" evidence="1">
    <location>
        <begin position="120"/>
        <end position="139"/>
    </location>
</feature>
<protein>
    <submittedName>
        <fullName evidence="2">Uncharacterized protein</fullName>
    </submittedName>
</protein>
<proteinExistence type="predicted"/>
<organism evidence="2 3">
    <name type="scientific">Flectobacillus longus</name>
    <dbReference type="NCBI Taxonomy" id="2984207"/>
    <lineage>
        <taxon>Bacteria</taxon>
        <taxon>Pseudomonadati</taxon>
        <taxon>Bacteroidota</taxon>
        <taxon>Cytophagia</taxon>
        <taxon>Cytophagales</taxon>
        <taxon>Flectobacillaceae</taxon>
        <taxon>Flectobacillus</taxon>
    </lineage>
</organism>
<keyword evidence="3" id="KW-1185">Reference proteome</keyword>
<accession>A0ABT6YUH0</accession>